<feature type="domain" description="Large ribosomal subunit protein uL6 alpha-beta" evidence="9">
    <location>
        <begin position="91"/>
        <end position="165"/>
    </location>
</feature>
<keyword evidence="3 6" id="KW-0694">RNA-binding</keyword>
<dbReference type="Pfam" id="PF00347">
    <property type="entry name" value="Ribosomal_L6"/>
    <property type="match status" value="2"/>
</dbReference>
<dbReference type="FunFam" id="3.90.930.12:FF:000001">
    <property type="entry name" value="50S ribosomal protein L6"/>
    <property type="match status" value="1"/>
</dbReference>
<dbReference type="InParanoid" id="A0A212RGS3"/>
<dbReference type="Proteomes" id="UP000197025">
    <property type="component" value="Unassembled WGS sequence"/>
</dbReference>
<dbReference type="InterPro" id="IPR002358">
    <property type="entry name" value="Ribosomal_uL6_CS"/>
</dbReference>
<evidence type="ECO:0000313" key="11">
    <source>
        <dbReference type="Proteomes" id="UP000197025"/>
    </source>
</evidence>
<evidence type="ECO:0000313" key="10">
    <source>
        <dbReference type="EMBL" id="SNB71602.1"/>
    </source>
</evidence>
<evidence type="ECO:0000256" key="2">
    <source>
        <dbReference type="ARBA" id="ARBA00022730"/>
    </source>
</evidence>
<dbReference type="NCBIfam" id="TIGR03654">
    <property type="entry name" value="L6_bact"/>
    <property type="match status" value="1"/>
</dbReference>
<evidence type="ECO:0000256" key="6">
    <source>
        <dbReference type="HAMAP-Rule" id="MF_01365"/>
    </source>
</evidence>
<dbReference type="OrthoDB" id="9805007at2"/>
<evidence type="ECO:0000256" key="5">
    <source>
        <dbReference type="ARBA" id="ARBA00023274"/>
    </source>
</evidence>
<evidence type="ECO:0000256" key="4">
    <source>
        <dbReference type="ARBA" id="ARBA00022980"/>
    </source>
</evidence>
<dbReference type="EMBL" id="FYEK01000054">
    <property type="protein sequence ID" value="SNB71602.1"/>
    <property type="molecule type" value="Genomic_DNA"/>
</dbReference>
<gene>
    <name evidence="6" type="primary">rplF</name>
    <name evidence="10" type="ORF">SAMN02746019_00014640</name>
</gene>
<evidence type="ECO:0000256" key="7">
    <source>
        <dbReference type="RuleBase" id="RU003869"/>
    </source>
</evidence>
<comment type="similarity">
    <text evidence="1 6 7">Belongs to the universal ribosomal protein uL6 family.</text>
</comment>
<protein>
    <recommendedName>
        <fullName evidence="6">Large ribosomal subunit protein uL6</fullName>
    </recommendedName>
</protein>
<dbReference type="GO" id="GO:0002181">
    <property type="term" value="P:cytoplasmic translation"/>
    <property type="evidence" value="ECO:0007669"/>
    <property type="project" value="TreeGrafter"/>
</dbReference>
<dbReference type="PANTHER" id="PTHR11655">
    <property type="entry name" value="60S/50S RIBOSOMAL PROTEIN L6/L9"/>
    <property type="match status" value="1"/>
</dbReference>
<dbReference type="FunCoup" id="A0A212RGS3">
    <property type="interactions" value="457"/>
</dbReference>
<dbReference type="InterPro" id="IPR020040">
    <property type="entry name" value="Ribosomal_uL6_a/b-dom"/>
</dbReference>
<reference evidence="11" key="1">
    <citation type="submission" date="2017-06" db="EMBL/GenBank/DDBJ databases">
        <authorList>
            <person name="Varghese N."/>
            <person name="Submissions S."/>
        </authorList>
    </citation>
    <scope>NUCLEOTIDE SEQUENCE [LARGE SCALE GENOMIC DNA]</scope>
    <source>
        <strain evidence="11">JAD2</strain>
    </source>
</reference>
<keyword evidence="11" id="KW-1185">Reference proteome</keyword>
<dbReference type="GO" id="GO:0022625">
    <property type="term" value="C:cytosolic large ribosomal subunit"/>
    <property type="evidence" value="ECO:0007669"/>
    <property type="project" value="UniProtKB-UniRule"/>
</dbReference>
<dbReference type="SUPFAM" id="SSF56053">
    <property type="entry name" value="Ribosomal protein L6"/>
    <property type="match status" value="2"/>
</dbReference>
<dbReference type="PANTHER" id="PTHR11655:SF14">
    <property type="entry name" value="LARGE RIBOSOMAL SUBUNIT PROTEIN UL6M"/>
    <property type="match status" value="1"/>
</dbReference>
<dbReference type="RefSeq" id="WP_088571984.1">
    <property type="nucleotide sequence ID" value="NZ_FYEK01000054.1"/>
</dbReference>
<dbReference type="InterPro" id="IPR000702">
    <property type="entry name" value="Ribosomal_uL6-like"/>
</dbReference>
<feature type="domain" description="Large ribosomal subunit protein uL6 alpha-beta" evidence="9">
    <location>
        <begin position="11"/>
        <end position="82"/>
    </location>
</feature>
<dbReference type="InterPro" id="IPR019906">
    <property type="entry name" value="Ribosomal_uL6_bac-type"/>
</dbReference>
<dbReference type="GO" id="GO:0003735">
    <property type="term" value="F:structural constituent of ribosome"/>
    <property type="evidence" value="ECO:0007669"/>
    <property type="project" value="UniProtKB-UniRule"/>
</dbReference>
<proteinExistence type="inferred from homology"/>
<dbReference type="GO" id="GO:0019843">
    <property type="term" value="F:rRNA binding"/>
    <property type="evidence" value="ECO:0007669"/>
    <property type="project" value="UniProtKB-UniRule"/>
</dbReference>
<evidence type="ECO:0000256" key="8">
    <source>
        <dbReference type="RuleBase" id="RU003870"/>
    </source>
</evidence>
<keyword evidence="5 6" id="KW-0687">Ribonucleoprotein</keyword>
<dbReference type="FunFam" id="3.90.930.12:FF:000002">
    <property type="entry name" value="50S ribosomal protein L6"/>
    <property type="match status" value="1"/>
</dbReference>
<dbReference type="PIRSF" id="PIRSF002162">
    <property type="entry name" value="Ribosomal_L6"/>
    <property type="match status" value="1"/>
</dbReference>
<accession>A0A212RGS3</accession>
<comment type="function">
    <text evidence="6 8">This protein binds to the 23S rRNA, and is important in its secondary structure. It is located near the subunit interface in the base of the L7/L12 stalk, and near the tRNA binding site of the peptidyltransferase center.</text>
</comment>
<keyword evidence="4 6" id="KW-0689">Ribosomal protein</keyword>
<dbReference type="Gene3D" id="3.90.930.12">
    <property type="entry name" value="Ribosomal protein L6, alpha-beta domain"/>
    <property type="match status" value="2"/>
</dbReference>
<dbReference type="PRINTS" id="PR00059">
    <property type="entry name" value="RIBOSOMALL6"/>
</dbReference>
<dbReference type="AlphaFoldDB" id="A0A212RGS3"/>
<sequence>MSRVGKKPIPIPPGVQVRIEGSTVTVTGPKGTLTQTFHPSMQISIEDGHLVVRRPSDDRKHKALHGLTRALLANMVTGVTQGFQQHLRIEGVGYRAEPMGKAIVLYLGYSHPIIVEPPEGITFEVNTRDRIITVSGIDKQQVGQVAAKIRALRPPEPYKGKGIRYTYWKGDHWEDEPIRRKAGKAGKAK</sequence>
<dbReference type="PROSITE" id="PS00525">
    <property type="entry name" value="RIBOSOMAL_L6_1"/>
    <property type="match status" value="1"/>
</dbReference>
<organism evidence="10 11">
    <name type="scientific">Thermoflexus hugenholtzii JAD2</name>
    <dbReference type="NCBI Taxonomy" id="877466"/>
    <lineage>
        <taxon>Bacteria</taxon>
        <taxon>Bacillati</taxon>
        <taxon>Chloroflexota</taxon>
        <taxon>Thermoflexia</taxon>
        <taxon>Thermoflexales</taxon>
        <taxon>Thermoflexaceae</taxon>
        <taxon>Thermoflexus</taxon>
    </lineage>
</organism>
<name>A0A212RGS3_9CHLR</name>
<evidence type="ECO:0000256" key="3">
    <source>
        <dbReference type="ARBA" id="ARBA00022884"/>
    </source>
</evidence>
<keyword evidence="2 6" id="KW-0699">rRNA-binding</keyword>
<comment type="subunit">
    <text evidence="6">Part of the 50S ribosomal subunit.</text>
</comment>
<evidence type="ECO:0000256" key="1">
    <source>
        <dbReference type="ARBA" id="ARBA00009356"/>
    </source>
</evidence>
<dbReference type="HAMAP" id="MF_01365_B">
    <property type="entry name" value="Ribosomal_uL6_B"/>
    <property type="match status" value="1"/>
</dbReference>
<evidence type="ECO:0000259" key="9">
    <source>
        <dbReference type="Pfam" id="PF00347"/>
    </source>
</evidence>
<dbReference type="InterPro" id="IPR036789">
    <property type="entry name" value="Ribosomal_uL6-like_a/b-dom_sf"/>
</dbReference>